<keyword evidence="3" id="KW-1185">Reference proteome</keyword>
<proteinExistence type="predicted"/>
<feature type="domain" description="NACHT" evidence="1">
    <location>
        <begin position="266"/>
        <end position="393"/>
    </location>
</feature>
<dbReference type="SUPFAM" id="SSF52540">
    <property type="entry name" value="P-loop containing nucleoside triphosphate hydrolases"/>
    <property type="match status" value="1"/>
</dbReference>
<evidence type="ECO:0000313" key="3">
    <source>
        <dbReference type="Proteomes" id="UP001165289"/>
    </source>
</evidence>
<protein>
    <recommendedName>
        <fullName evidence="1">NACHT domain-containing protein</fullName>
    </recommendedName>
</protein>
<organism evidence="2 3">
    <name type="scientific">Oopsacas minuta</name>
    <dbReference type="NCBI Taxonomy" id="111878"/>
    <lineage>
        <taxon>Eukaryota</taxon>
        <taxon>Metazoa</taxon>
        <taxon>Porifera</taxon>
        <taxon>Hexactinellida</taxon>
        <taxon>Hexasterophora</taxon>
        <taxon>Lyssacinosida</taxon>
        <taxon>Leucopsacidae</taxon>
        <taxon>Oopsacas</taxon>
    </lineage>
</organism>
<dbReference type="Pfam" id="PF05729">
    <property type="entry name" value="NACHT"/>
    <property type="match status" value="1"/>
</dbReference>
<sequence length="988" mass="115106">MASIDGTTQKDKDKIDIFCSRNGKLIREDLLHQLKETCQISDPQNEIKNGDRLRKLDEVLVKRMDTTEFSKSITEEKTVYNLMLKLKNKLTKEDIGEMLADSKQDTFEKFAIKMLKTNYLSNDLTPLVNIFQETNGLEALAREIGEFMPEISKLNKKQFEEELYAFLYNPNVENEYLMLELKELMLTNIVDIPILASESGAGRFRDLYVDLMITDDVDKVTANEESGQLEIENCVKRSGPWLPEYDSADANKGKDLLNKLTKDKDKRIVLIGNPGTGKSIYCRKIVDLYVCGDLPQNRWTLLVTCRDSKWQEIEKDEKIKLKDKLDRFIEIALEDYENWKAIREDIIDQHGKNLLLIIDGLDEFPMNYFEDSLLLQILKMNVLKGCSLLITSRVGAFNGMMNKYRFIISLGKIYQVLGFNKAQRNEYIKKRLGEKSPIYERRLRRVLRNQRELDALSLIPVTIELLVSLIEESGVSQSLLSKGLNTLTDAYKEIIMFLIRRQIRRSQTIEIYAFETLENMPNFVYDYYLKICRIAFDGIKIRKIMFREHEIGSNPGLEGKELPIGLGLLVSSMRKKLEDTKTDHSFPHLTIQEYLTAFYMSYEYLYKDENQGKLLKDEKEKILAPKRKGFLEYFTGEKLKIYRMVAKFNCGLLGKEAVFLISCIFQEDQVKWLPFDGCIRTLTVDRREKYAKYTKSHLGALPYIVETKHINMLAFKQAQEAQATPEDGKKSQLGKFYFIIPNTKLDPIEFSSYCRVLSSEHLYETPLVCISVDLMRMDREDYELMVESLKNAFVRIVHIKFSGSQLDNEDHYRIGKKYREYFTTLTSVCRKNTFSGFYMDVECANFNNPKTLDHYMKLIPKRSIGLRFYACDFINKGDDRENTISLLRKLLLAREKKKTDDDNGYDVQFLDLTRTLHSMDPVIRGLGQRTNIRGIHLEDTYLDDPKDLFDLLKRQEELQELTVRKTFPKDIVLPHLPQPGLESFVFVD</sequence>
<dbReference type="EMBL" id="JAKMXF010000332">
    <property type="protein sequence ID" value="KAI6648365.1"/>
    <property type="molecule type" value="Genomic_DNA"/>
</dbReference>
<name>A0AAV7JIV0_9METZ</name>
<dbReference type="InterPro" id="IPR007111">
    <property type="entry name" value="NACHT_NTPase"/>
</dbReference>
<evidence type="ECO:0000313" key="2">
    <source>
        <dbReference type="EMBL" id="KAI6648365.1"/>
    </source>
</evidence>
<accession>A0AAV7JIV0</accession>
<gene>
    <name evidence="2" type="ORF">LOD99_12174</name>
</gene>
<comment type="caution">
    <text evidence="2">The sequence shown here is derived from an EMBL/GenBank/DDBJ whole genome shotgun (WGS) entry which is preliminary data.</text>
</comment>
<reference evidence="2 3" key="1">
    <citation type="journal article" date="2023" name="BMC Biol.">
        <title>The compact genome of the sponge Oopsacas minuta (Hexactinellida) is lacking key metazoan core genes.</title>
        <authorList>
            <person name="Santini S."/>
            <person name="Schenkelaars Q."/>
            <person name="Jourda C."/>
            <person name="Duchesne M."/>
            <person name="Belahbib H."/>
            <person name="Rocher C."/>
            <person name="Selva M."/>
            <person name="Riesgo A."/>
            <person name="Vervoort M."/>
            <person name="Leys S.P."/>
            <person name="Kodjabachian L."/>
            <person name="Le Bivic A."/>
            <person name="Borchiellini C."/>
            <person name="Claverie J.M."/>
            <person name="Renard E."/>
        </authorList>
    </citation>
    <scope>NUCLEOTIDE SEQUENCE [LARGE SCALE GENOMIC DNA]</scope>
    <source>
        <strain evidence="2">SPO-2</strain>
    </source>
</reference>
<evidence type="ECO:0000259" key="1">
    <source>
        <dbReference type="PROSITE" id="PS50837"/>
    </source>
</evidence>
<dbReference type="Gene3D" id="3.40.50.300">
    <property type="entry name" value="P-loop containing nucleotide triphosphate hydrolases"/>
    <property type="match status" value="1"/>
</dbReference>
<dbReference type="AlphaFoldDB" id="A0AAV7JIV0"/>
<dbReference type="PROSITE" id="PS50837">
    <property type="entry name" value="NACHT"/>
    <property type="match status" value="1"/>
</dbReference>
<dbReference type="Proteomes" id="UP001165289">
    <property type="component" value="Unassembled WGS sequence"/>
</dbReference>
<dbReference type="PANTHER" id="PTHR46844">
    <property type="entry name" value="SLR5058 PROTEIN"/>
    <property type="match status" value="1"/>
</dbReference>
<dbReference type="PANTHER" id="PTHR46844:SF1">
    <property type="entry name" value="SLR5058 PROTEIN"/>
    <property type="match status" value="1"/>
</dbReference>
<dbReference type="InterPro" id="IPR027417">
    <property type="entry name" value="P-loop_NTPase"/>
</dbReference>